<dbReference type="Pfam" id="PF13472">
    <property type="entry name" value="Lipase_GDSL_2"/>
    <property type="match status" value="1"/>
</dbReference>
<dbReference type="PROSITE" id="PS01098">
    <property type="entry name" value="LIPASE_GDSL_SER"/>
    <property type="match status" value="1"/>
</dbReference>
<keyword evidence="1" id="KW-0472">Membrane</keyword>
<dbReference type="GO" id="GO:0006629">
    <property type="term" value="P:lipid metabolic process"/>
    <property type="evidence" value="ECO:0007669"/>
    <property type="project" value="InterPro"/>
</dbReference>
<dbReference type="InterPro" id="IPR008265">
    <property type="entry name" value="Lipase_GDSL_AS"/>
</dbReference>
<dbReference type="AlphaFoldDB" id="A0A5S4YRW5"/>
<dbReference type="EMBL" id="VSTH01000035">
    <property type="protein sequence ID" value="TYO66404.1"/>
    <property type="molecule type" value="Genomic_DNA"/>
</dbReference>
<accession>A0A5S4YRW5</accession>
<gene>
    <name evidence="3" type="ORF">FXV83_11215</name>
</gene>
<evidence type="ECO:0000313" key="3">
    <source>
        <dbReference type="EMBL" id="TYO66404.1"/>
    </source>
</evidence>
<evidence type="ECO:0000259" key="2">
    <source>
        <dbReference type="Pfam" id="PF13472"/>
    </source>
</evidence>
<protein>
    <submittedName>
        <fullName evidence="3">Arylesterase</fullName>
    </submittedName>
</protein>
<dbReference type="InterPro" id="IPR051532">
    <property type="entry name" value="Ester_Hydrolysis_Enzymes"/>
</dbReference>
<dbReference type="InterPro" id="IPR036514">
    <property type="entry name" value="SGNH_hydro_sf"/>
</dbReference>
<feature type="transmembrane region" description="Helical" evidence="1">
    <location>
        <begin position="37"/>
        <end position="57"/>
    </location>
</feature>
<dbReference type="Proteomes" id="UP000324797">
    <property type="component" value="Unassembled WGS sequence"/>
</dbReference>
<keyword evidence="1" id="KW-1133">Transmembrane helix</keyword>
<keyword evidence="1" id="KW-0812">Transmembrane</keyword>
<sequence>MAMVSGAVPASEEDSMRVSMVRSYGNSAGAVERRYGLFMHIAVLMFALMTVANAASAQTQPPAKPIKLVVLGDSLSAGLGLAGQEAFPAKLKKALQDKSMAVDMVNAGVSGDTTSGGRDRLDWSVPEGTEGVIVELGANDALRGIDPDLTRAALTDIVTRLQARKIAVMLCGMLAPPNYGADYAARFNSIYPDLAKKFDVPLYPFFLDGVAADAKLNQADGIHPTAAGVDIIVGNIMPTVEAFLRNISEQRR</sequence>
<dbReference type="SUPFAM" id="SSF52266">
    <property type="entry name" value="SGNH hydrolase"/>
    <property type="match status" value="1"/>
</dbReference>
<feature type="domain" description="SGNH hydrolase-type esterase" evidence="2">
    <location>
        <begin position="70"/>
        <end position="229"/>
    </location>
</feature>
<dbReference type="InterPro" id="IPR013830">
    <property type="entry name" value="SGNH_hydro"/>
</dbReference>
<dbReference type="Gene3D" id="3.40.50.1110">
    <property type="entry name" value="SGNH hydrolase"/>
    <property type="match status" value="1"/>
</dbReference>
<name>A0A5S4YRW5_9BRAD</name>
<reference evidence="3 4" key="1">
    <citation type="submission" date="2019-08" db="EMBL/GenBank/DDBJ databases">
        <title>Bradyrhizobium hipponensis sp. nov., a rhizobium isolated from a Lupinus angustifolius root nodule in Tunisia.</title>
        <authorList>
            <person name="Off K."/>
            <person name="Rejili M."/>
            <person name="Mars M."/>
            <person name="Brachmann A."/>
            <person name="Marin M."/>
        </authorList>
    </citation>
    <scope>NUCLEOTIDE SEQUENCE [LARGE SCALE GENOMIC DNA]</scope>
    <source>
        <strain evidence="4">aSej3</strain>
    </source>
</reference>
<proteinExistence type="predicted"/>
<dbReference type="PANTHER" id="PTHR30383:SF24">
    <property type="entry name" value="THIOESTERASE 1_PROTEASE 1_LYSOPHOSPHOLIPASE L1"/>
    <property type="match status" value="1"/>
</dbReference>
<organism evidence="3 4">
    <name type="scientific">Bradyrhizobium hipponense</name>
    <dbReference type="NCBI Taxonomy" id="2605638"/>
    <lineage>
        <taxon>Bacteria</taxon>
        <taxon>Pseudomonadati</taxon>
        <taxon>Pseudomonadota</taxon>
        <taxon>Alphaproteobacteria</taxon>
        <taxon>Hyphomicrobiales</taxon>
        <taxon>Nitrobacteraceae</taxon>
        <taxon>Bradyrhizobium</taxon>
    </lineage>
</organism>
<comment type="caution">
    <text evidence="3">The sequence shown here is derived from an EMBL/GenBank/DDBJ whole genome shotgun (WGS) entry which is preliminary data.</text>
</comment>
<dbReference type="PANTHER" id="PTHR30383">
    <property type="entry name" value="THIOESTERASE 1/PROTEASE 1/LYSOPHOSPHOLIPASE L1"/>
    <property type="match status" value="1"/>
</dbReference>
<evidence type="ECO:0000313" key="4">
    <source>
        <dbReference type="Proteomes" id="UP000324797"/>
    </source>
</evidence>
<dbReference type="CDD" id="cd01822">
    <property type="entry name" value="Lysophospholipase_L1_like"/>
    <property type="match status" value="1"/>
</dbReference>
<keyword evidence="4" id="KW-1185">Reference proteome</keyword>
<dbReference type="GO" id="GO:0004622">
    <property type="term" value="F:phosphatidylcholine lysophospholipase activity"/>
    <property type="evidence" value="ECO:0007669"/>
    <property type="project" value="TreeGrafter"/>
</dbReference>
<evidence type="ECO:0000256" key="1">
    <source>
        <dbReference type="SAM" id="Phobius"/>
    </source>
</evidence>